<dbReference type="Proteomes" id="UP001138757">
    <property type="component" value="Unassembled WGS sequence"/>
</dbReference>
<dbReference type="AlphaFoldDB" id="A0A9X1DB45"/>
<evidence type="ECO:0000259" key="1">
    <source>
        <dbReference type="Pfam" id="PF07238"/>
    </source>
</evidence>
<evidence type="ECO:0000313" key="3">
    <source>
        <dbReference type="Proteomes" id="UP001138757"/>
    </source>
</evidence>
<dbReference type="Pfam" id="PF07238">
    <property type="entry name" value="PilZ"/>
    <property type="match status" value="1"/>
</dbReference>
<accession>A0A9X1DB45</accession>
<evidence type="ECO:0000313" key="2">
    <source>
        <dbReference type="EMBL" id="MBT2186758.1"/>
    </source>
</evidence>
<keyword evidence="3" id="KW-1185">Reference proteome</keyword>
<dbReference type="GO" id="GO:0035438">
    <property type="term" value="F:cyclic-di-GMP binding"/>
    <property type="evidence" value="ECO:0007669"/>
    <property type="project" value="InterPro"/>
</dbReference>
<dbReference type="InterPro" id="IPR009875">
    <property type="entry name" value="PilZ_domain"/>
</dbReference>
<feature type="domain" description="PilZ" evidence="1">
    <location>
        <begin position="23"/>
        <end position="93"/>
    </location>
</feature>
<comment type="caution">
    <text evidence="2">The sequence shown here is derived from an EMBL/GenBank/DDBJ whole genome shotgun (WGS) entry which is preliminary data.</text>
</comment>
<name>A0A9X1DB45_9SPHN</name>
<sequence>MREVSLNRGEIMGYSSPKSFHDIRRYIRFPTDFRAVLHWDDEFAAVEIADISDGGIRFIGNELPAVGSIVRIGARNLDERGRVMWRTRHGCGVLLTRRINALSVVRANCFPTPRREGRERPAWSDPHTPLPEILSDIFLDEEGIRDFINRPVSAPAFASLPDRGRSP</sequence>
<protein>
    <submittedName>
        <fullName evidence="2">PilZ domain-containing protein</fullName>
    </submittedName>
</protein>
<gene>
    <name evidence="2" type="ORF">KK488_07320</name>
</gene>
<dbReference type="SUPFAM" id="SSF141371">
    <property type="entry name" value="PilZ domain-like"/>
    <property type="match status" value="1"/>
</dbReference>
<proteinExistence type="predicted"/>
<reference evidence="2" key="1">
    <citation type="submission" date="2021-05" db="EMBL/GenBank/DDBJ databases">
        <title>Genome of Sphingobium sp. strain.</title>
        <authorList>
            <person name="Fan R."/>
        </authorList>
    </citation>
    <scope>NUCLEOTIDE SEQUENCE</scope>
    <source>
        <strain evidence="2">H33</strain>
    </source>
</reference>
<organism evidence="2 3">
    <name type="scientific">Sphingobium nicotianae</name>
    <dbReference type="NCBI Taxonomy" id="2782607"/>
    <lineage>
        <taxon>Bacteria</taxon>
        <taxon>Pseudomonadati</taxon>
        <taxon>Pseudomonadota</taxon>
        <taxon>Alphaproteobacteria</taxon>
        <taxon>Sphingomonadales</taxon>
        <taxon>Sphingomonadaceae</taxon>
        <taxon>Sphingobium</taxon>
    </lineage>
</organism>
<dbReference type="EMBL" id="JAHGAW010000004">
    <property type="protein sequence ID" value="MBT2186758.1"/>
    <property type="molecule type" value="Genomic_DNA"/>
</dbReference>